<dbReference type="AlphaFoldDB" id="A0A847RJK6"/>
<feature type="chain" id="PRO_5032929950" evidence="1">
    <location>
        <begin position="21"/>
        <end position="240"/>
    </location>
</feature>
<evidence type="ECO:0000313" key="2">
    <source>
        <dbReference type="EMBL" id="NLR66050.1"/>
    </source>
</evidence>
<evidence type="ECO:0000256" key="1">
    <source>
        <dbReference type="SAM" id="SignalP"/>
    </source>
</evidence>
<name>A0A847RJK6_9BACT</name>
<dbReference type="Proteomes" id="UP000570474">
    <property type="component" value="Unassembled WGS sequence"/>
</dbReference>
<sequence>MTKNILLSAILVLACLSLQAQDSLGLSQTVSFRNAVSNNMGVKFSSVFSFSPKENTVGSPYLYPDWGRLWIDSMDNRPVARSVVYDANIDLEKNMVIVKGGDGKAYVPDVNNVQAFHFKKGTEANAFVAMQVEGVNKFVEQLAAGKYRLVKEAKVTFHPADFVDKGMVQTGKNYDEYKKSYTYYLVKDRVPVKVNMRKKQFLEALSSDPAAQEAARKFLAGYREPFDETAARLTIEAVNK</sequence>
<proteinExistence type="predicted"/>
<dbReference type="EMBL" id="JABAIA010000002">
    <property type="protein sequence ID" value="NLR66050.1"/>
    <property type="molecule type" value="Genomic_DNA"/>
</dbReference>
<gene>
    <name evidence="2" type="ORF">HGH92_17215</name>
</gene>
<feature type="signal peptide" evidence="1">
    <location>
        <begin position="1"/>
        <end position="20"/>
    </location>
</feature>
<dbReference type="PROSITE" id="PS51257">
    <property type="entry name" value="PROKAR_LIPOPROTEIN"/>
    <property type="match status" value="1"/>
</dbReference>
<protein>
    <submittedName>
        <fullName evidence="2">Uncharacterized protein</fullName>
    </submittedName>
</protein>
<evidence type="ECO:0000313" key="3">
    <source>
        <dbReference type="Proteomes" id="UP000570474"/>
    </source>
</evidence>
<comment type="caution">
    <text evidence="2">The sequence shown here is derived from an EMBL/GenBank/DDBJ whole genome shotgun (WGS) entry which is preliminary data.</text>
</comment>
<dbReference type="RefSeq" id="WP_168872005.1">
    <property type="nucleotide sequence ID" value="NZ_JABAIA010000002.1"/>
</dbReference>
<keyword evidence="1" id="KW-0732">Signal</keyword>
<keyword evidence="3" id="KW-1185">Reference proteome</keyword>
<accession>A0A847RJK6</accession>
<reference evidence="2 3" key="1">
    <citation type="submission" date="2020-04" db="EMBL/GenBank/DDBJ databases">
        <authorList>
            <person name="Yin C."/>
        </authorList>
    </citation>
    <scope>NUCLEOTIDE SEQUENCE [LARGE SCALE GENOMIC DNA]</scope>
    <source>
        <strain evidence="2 3">Ae27</strain>
    </source>
</reference>
<organism evidence="2 3">
    <name type="scientific">Chitinophaga varians</name>
    <dbReference type="NCBI Taxonomy" id="2202339"/>
    <lineage>
        <taxon>Bacteria</taxon>
        <taxon>Pseudomonadati</taxon>
        <taxon>Bacteroidota</taxon>
        <taxon>Chitinophagia</taxon>
        <taxon>Chitinophagales</taxon>
        <taxon>Chitinophagaceae</taxon>
        <taxon>Chitinophaga</taxon>
    </lineage>
</organism>